<dbReference type="Gene3D" id="2.60.40.1930">
    <property type="match status" value="1"/>
</dbReference>
<accession>A0ABN8SZ69</accession>
<reference evidence="4 5" key="1">
    <citation type="submission" date="2022-05" db="EMBL/GenBank/DDBJ databases">
        <authorList>
            <consortium name="Genoscope - CEA"/>
            <person name="William W."/>
        </authorList>
    </citation>
    <scope>NUCLEOTIDE SEQUENCE [LARGE SCALE GENOMIC DNA]</scope>
</reference>
<gene>
    <name evidence="4" type="ORF">PEVE_00031810</name>
</gene>
<dbReference type="PANTHER" id="PTHR11412">
    <property type="entry name" value="MACROGLOBULIN / COMPLEMENT"/>
    <property type="match status" value="1"/>
</dbReference>
<organism evidence="4 5">
    <name type="scientific">Porites evermanni</name>
    <dbReference type="NCBI Taxonomy" id="104178"/>
    <lineage>
        <taxon>Eukaryota</taxon>
        <taxon>Metazoa</taxon>
        <taxon>Cnidaria</taxon>
        <taxon>Anthozoa</taxon>
        <taxon>Hexacorallia</taxon>
        <taxon>Scleractinia</taxon>
        <taxon>Fungiina</taxon>
        <taxon>Poritidae</taxon>
        <taxon>Porites</taxon>
    </lineage>
</organism>
<keyword evidence="2" id="KW-0882">Thioester bond</keyword>
<dbReference type="Gene3D" id="2.20.130.20">
    <property type="match status" value="1"/>
</dbReference>
<dbReference type="InterPro" id="IPR050473">
    <property type="entry name" value="A2M/Complement_sys"/>
</dbReference>
<name>A0ABN8SZ69_9CNID</name>
<dbReference type="InterPro" id="IPR011625">
    <property type="entry name" value="A2M_N_BRD"/>
</dbReference>
<proteinExistence type="predicted"/>
<feature type="domain" description="Alpha-2-macroglobulin bait region" evidence="3">
    <location>
        <begin position="1"/>
        <end position="77"/>
    </location>
</feature>
<evidence type="ECO:0000313" key="5">
    <source>
        <dbReference type="Proteomes" id="UP001159427"/>
    </source>
</evidence>
<evidence type="ECO:0000259" key="3">
    <source>
        <dbReference type="Pfam" id="PF07703"/>
    </source>
</evidence>
<evidence type="ECO:0000313" key="4">
    <source>
        <dbReference type="EMBL" id="CAH3196114.1"/>
    </source>
</evidence>
<protein>
    <recommendedName>
        <fullName evidence="3">Alpha-2-macroglobulin bait region domain-containing protein</fullName>
    </recommendedName>
</protein>
<evidence type="ECO:0000256" key="1">
    <source>
        <dbReference type="ARBA" id="ARBA00022729"/>
    </source>
</evidence>
<keyword evidence="1" id="KW-0732">Signal</keyword>
<keyword evidence="5" id="KW-1185">Reference proteome</keyword>
<dbReference type="Pfam" id="PF07703">
    <property type="entry name" value="A2M_BRD"/>
    <property type="match status" value="1"/>
</dbReference>
<dbReference type="Proteomes" id="UP001159427">
    <property type="component" value="Unassembled WGS sequence"/>
</dbReference>
<dbReference type="PANTHER" id="PTHR11412:SF136">
    <property type="entry name" value="CD109 ANTIGEN"/>
    <property type="match status" value="1"/>
</dbReference>
<evidence type="ECO:0000256" key="2">
    <source>
        <dbReference type="ARBA" id="ARBA00022966"/>
    </source>
</evidence>
<sequence length="90" mass="9794">MAPTARVLVYCMTQNGEVVVDSLNVKIDDPFENQVSMTIDTGNRNTVSPGDMVTIKGKATPGSFMAFRAVDKSVLLMKEDTDLSVKKVLL</sequence>
<dbReference type="EMBL" id="CALNXI010004586">
    <property type="protein sequence ID" value="CAH3196114.1"/>
    <property type="molecule type" value="Genomic_DNA"/>
</dbReference>
<comment type="caution">
    <text evidence="4">The sequence shown here is derived from an EMBL/GenBank/DDBJ whole genome shotgun (WGS) entry which is preliminary data.</text>
</comment>